<name>A0AAV7LBG2_PLEWA</name>
<protein>
    <submittedName>
        <fullName evidence="2">Uncharacterized protein</fullName>
    </submittedName>
</protein>
<dbReference type="AlphaFoldDB" id="A0AAV7LBG2"/>
<comment type="caution">
    <text evidence="2">The sequence shown here is derived from an EMBL/GenBank/DDBJ whole genome shotgun (WGS) entry which is preliminary data.</text>
</comment>
<proteinExistence type="predicted"/>
<keyword evidence="1" id="KW-0472">Membrane</keyword>
<accession>A0AAV7LBG2</accession>
<evidence type="ECO:0000256" key="1">
    <source>
        <dbReference type="SAM" id="Phobius"/>
    </source>
</evidence>
<gene>
    <name evidence="2" type="ORF">NDU88_002120</name>
</gene>
<dbReference type="EMBL" id="JANPWB010000015">
    <property type="protein sequence ID" value="KAJ1088966.1"/>
    <property type="molecule type" value="Genomic_DNA"/>
</dbReference>
<evidence type="ECO:0000313" key="3">
    <source>
        <dbReference type="Proteomes" id="UP001066276"/>
    </source>
</evidence>
<keyword evidence="1" id="KW-0812">Transmembrane</keyword>
<sequence length="80" mass="8676">MKLLRDAEHLDLVVGDAASRDRPVWRAASGVAAAVAACSPPRRSRLRSMPQGKFIHNQVSAFLTFDAASYFVVTFVVVSS</sequence>
<organism evidence="2 3">
    <name type="scientific">Pleurodeles waltl</name>
    <name type="common">Iberian ribbed newt</name>
    <dbReference type="NCBI Taxonomy" id="8319"/>
    <lineage>
        <taxon>Eukaryota</taxon>
        <taxon>Metazoa</taxon>
        <taxon>Chordata</taxon>
        <taxon>Craniata</taxon>
        <taxon>Vertebrata</taxon>
        <taxon>Euteleostomi</taxon>
        <taxon>Amphibia</taxon>
        <taxon>Batrachia</taxon>
        <taxon>Caudata</taxon>
        <taxon>Salamandroidea</taxon>
        <taxon>Salamandridae</taxon>
        <taxon>Pleurodelinae</taxon>
        <taxon>Pleurodeles</taxon>
    </lineage>
</organism>
<feature type="transmembrane region" description="Helical" evidence="1">
    <location>
        <begin position="54"/>
        <end position="78"/>
    </location>
</feature>
<reference evidence="2" key="1">
    <citation type="journal article" date="2022" name="bioRxiv">
        <title>Sequencing and chromosome-scale assembly of the giantPleurodeles waltlgenome.</title>
        <authorList>
            <person name="Brown T."/>
            <person name="Elewa A."/>
            <person name="Iarovenko S."/>
            <person name="Subramanian E."/>
            <person name="Araus A.J."/>
            <person name="Petzold A."/>
            <person name="Susuki M."/>
            <person name="Suzuki K.-i.T."/>
            <person name="Hayashi T."/>
            <person name="Toyoda A."/>
            <person name="Oliveira C."/>
            <person name="Osipova E."/>
            <person name="Leigh N.D."/>
            <person name="Simon A."/>
            <person name="Yun M.H."/>
        </authorList>
    </citation>
    <scope>NUCLEOTIDE SEQUENCE</scope>
    <source>
        <strain evidence="2">20211129_DDA</strain>
        <tissue evidence="2">Liver</tissue>
    </source>
</reference>
<evidence type="ECO:0000313" key="2">
    <source>
        <dbReference type="EMBL" id="KAJ1088966.1"/>
    </source>
</evidence>
<keyword evidence="1" id="KW-1133">Transmembrane helix</keyword>
<keyword evidence="3" id="KW-1185">Reference proteome</keyword>
<dbReference type="Proteomes" id="UP001066276">
    <property type="component" value="Chromosome 11"/>
</dbReference>